<dbReference type="GO" id="GO:0097367">
    <property type="term" value="F:carbohydrate derivative binding"/>
    <property type="evidence" value="ECO:0007669"/>
    <property type="project" value="InterPro"/>
</dbReference>
<dbReference type="RefSeq" id="WP_129725081.1">
    <property type="nucleotide sequence ID" value="NZ_CP101807.1"/>
</dbReference>
<dbReference type="EMBL" id="LR215036">
    <property type="protein sequence ID" value="VEU74233.1"/>
    <property type="molecule type" value="Genomic_DNA"/>
</dbReference>
<dbReference type="Proteomes" id="UP000290985">
    <property type="component" value="Chromosome"/>
</dbReference>
<organism evidence="1 2">
    <name type="scientific">Mycoplasmopsis citelli</name>
    <dbReference type="NCBI Taxonomy" id="171281"/>
    <lineage>
        <taxon>Bacteria</taxon>
        <taxon>Bacillati</taxon>
        <taxon>Mycoplasmatota</taxon>
        <taxon>Mycoplasmoidales</taxon>
        <taxon>Metamycoplasmataceae</taxon>
        <taxon>Mycoplasmopsis</taxon>
    </lineage>
</organism>
<dbReference type="SUPFAM" id="SSF53697">
    <property type="entry name" value="SIS domain"/>
    <property type="match status" value="1"/>
</dbReference>
<dbReference type="AlphaFoldDB" id="A0A449B100"/>
<dbReference type="GO" id="GO:1901135">
    <property type="term" value="P:carbohydrate derivative metabolic process"/>
    <property type="evidence" value="ECO:0007669"/>
    <property type="project" value="InterPro"/>
</dbReference>
<name>A0A449B100_9BACT</name>
<dbReference type="KEGG" id="mcit:NCTC10181_00068"/>
<dbReference type="Gene3D" id="3.40.50.10490">
    <property type="entry name" value="Glucose-6-phosphate isomerase like protein, domain 1"/>
    <property type="match status" value="1"/>
</dbReference>
<protein>
    <submittedName>
        <fullName evidence="1">Uncharacterized protein</fullName>
    </submittedName>
</protein>
<keyword evidence="2" id="KW-1185">Reference proteome</keyword>
<gene>
    <name evidence="1" type="ORF">NCTC10181_00068</name>
</gene>
<dbReference type="InterPro" id="IPR046348">
    <property type="entry name" value="SIS_dom_sf"/>
</dbReference>
<sequence length="255" mass="29775">MVKSKKRHTSKEAEFISNLLYLKNSTDDINSYIADEILTRHKQGILIPQAYKFCTEIGVSPSSFTFFAKKIRLNNVREILYIHNFLIENDQEKTKKTKVTAAQEVAKFIDQCNKILFIGISGSTWMNMDFSIQLLRMNKFAIHLPGKYEQIGLSKILTPDDLLIVNSVSLKHKWMLDIMENTRAKIVLISTWIPEHLKEKINVFYKINVKERQDGLRVFTSEAREKSLQFYNYVLKELRNNPVNLEFLTKSSYRG</sequence>
<dbReference type="OrthoDB" id="397800at2"/>
<reference evidence="1 2" key="1">
    <citation type="submission" date="2019-01" db="EMBL/GenBank/DDBJ databases">
        <authorList>
            <consortium name="Pathogen Informatics"/>
        </authorList>
    </citation>
    <scope>NUCLEOTIDE SEQUENCE [LARGE SCALE GENOMIC DNA]</scope>
    <source>
        <strain evidence="1 2">NCTC10181</strain>
    </source>
</reference>
<accession>A0A449B100</accession>
<evidence type="ECO:0000313" key="1">
    <source>
        <dbReference type="EMBL" id="VEU74233.1"/>
    </source>
</evidence>
<evidence type="ECO:0000313" key="2">
    <source>
        <dbReference type="Proteomes" id="UP000290985"/>
    </source>
</evidence>
<proteinExistence type="predicted"/>